<dbReference type="EMBL" id="JBBXMP010000334">
    <property type="protein sequence ID" value="KAL0058307.1"/>
    <property type="molecule type" value="Genomic_DNA"/>
</dbReference>
<protein>
    <submittedName>
        <fullName evidence="2">Uncharacterized protein</fullName>
    </submittedName>
</protein>
<evidence type="ECO:0000313" key="2">
    <source>
        <dbReference type="EMBL" id="KAL0058307.1"/>
    </source>
</evidence>
<gene>
    <name evidence="2" type="ORF">AAF712_015024</name>
</gene>
<feature type="compositionally biased region" description="Basic and acidic residues" evidence="1">
    <location>
        <begin position="1"/>
        <end position="13"/>
    </location>
</feature>
<keyword evidence="3" id="KW-1185">Reference proteome</keyword>
<comment type="caution">
    <text evidence="2">The sequence shown here is derived from an EMBL/GenBank/DDBJ whole genome shotgun (WGS) entry which is preliminary data.</text>
</comment>
<evidence type="ECO:0000313" key="3">
    <source>
        <dbReference type="Proteomes" id="UP001437256"/>
    </source>
</evidence>
<accession>A0ABR2Z9F6</accession>
<feature type="compositionally biased region" description="Polar residues" evidence="1">
    <location>
        <begin position="56"/>
        <end position="72"/>
    </location>
</feature>
<name>A0ABR2Z9F6_9AGAR</name>
<reference evidence="2 3" key="1">
    <citation type="submission" date="2024-05" db="EMBL/GenBank/DDBJ databases">
        <title>A draft genome resource for the thread blight pathogen Marasmius tenuissimus strain MS-2.</title>
        <authorList>
            <person name="Yulfo-Soto G.E."/>
            <person name="Baruah I.K."/>
            <person name="Amoako-Attah I."/>
            <person name="Bukari Y."/>
            <person name="Meinhardt L.W."/>
            <person name="Bailey B.A."/>
            <person name="Cohen S.P."/>
        </authorList>
    </citation>
    <scope>NUCLEOTIDE SEQUENCE [LARGE SCALE GENOMIC DNA]</scope>
    <source>
        <strain evidence="2 3">MS-2</strain>
    </source>
</reference>
<evidence type="ECO:0000256" key="1">
    <source>
        <dbReference type="SAM" id="MobiDB-lite"/>
    </source>
</evidence>
<organism evidence="2 3">
    <name type="scientific">Marasmius tenuissimus</name>
    <dbReference type="NCBI Taxonomy" id="585030"/>
    <lineage>
        <taxon>Eukaryota</taxon>
        <taxon>Fungi</taxon>
        <taxon>Dikarya</taxon>
        <taxon>Basidiomycota</taxon>
        <taxon>Agaricomycotina</taxon>
        <taxon>Agaricomycetes</taxon>
        <taxon>Agaricomycetidae</taxon>
        <taxon>Agaricales</taxon>
        <taxon>Marasmiineae</taxon>
        <taxon>Marasmiaceae</taxon>
        <taxon>Marasmius</taxon>
    </lineage>
</organism>
<dbReference type="Proteomes" id="UP001437256">
    <property type="component" value="Unassembled WGS sequence"/>
</dbReference>
<proteinExistence type="predicted"/>
<feature type="region of interest" description="Disordered" evidence="1">
    <location>
        <begin position="1"/>
        <end position="102"/>
    </location>
</feature>
<sequence length="102" mass="11456">MDTHRKDQQEIMKKALSMRPDTKNGLIYNSYAQTGDSRPFGISDDSNRPKVKRLKQQTPRDPALTSTVQTPGASVAIPMTLTPSQKDPVMNDKESKKRKRGL</sequence>